<gene>
    <name evidence="2" type="ORF">SAMN06265379_101908</name>
</gene>
<evidence type="ECO:0000256" key="1">
    <source>
        <dbReference type="SAM" id="SignalP"/>
    </source>
</evidence>
<name>A0A521BFP9_SACCC</name>
<keyword evidence="1" id="KW-0732">Signal</keyword>
<dbReference type="InterPro" id="IPR025293">
    <property type="entry name" value="YfiR/HmsC-like"/>
</dbReference>
<dbReference type="AlphaFoldDB" id="A0A521BFP9"/>
<keyword evidence="3" id="KW-1185">Reference proteome</keyword>
<dbReference type="OrthoDB" id="1342147at2"/>
<dbReference type="Proteomes" id="UP000319040">
    <property type="component" value="Unassembled WGS sequence"/>
</dbReference>
<organism evidence="2 3">
    <name type="scientific">Saccharicrinis carchari</name>
    <dbReference type="NCBI Taxonomy" id="1168039"/>
    <lineage>
        <taxon>Bacteria</taxon>
        <taxon>Pseudomonadati</taxon>
        <taxon>Bacteroidota</taxon>
        <taxon>Bacteroidia</taxon>
        <taxon>Marinilabiliales</taxon>
        <taxon>Marinilabiliaceae</taxon>
        <taxon>Saccharicrinis</taxon>
    </lineage>
</organism>
<evidence type="ECO:0000313" key="3">
    <source>
        <dbReference type="Proteomes" id="UP000319040"/>
    </source>
</evidence>
<protein>
    <recommendedName>
        <fullName evidence="4">YfiR family protein</fullName>
    </recommendedName>
</protein>
<feature type="chain" id="PRO_5022152986" description="YfiR family protein" evidence="1">
    <location>
        <begin position="20"/>
        <end position="167"/>
    </location>
</feature>
<feature type="signal peptide" evidence="1">
    <location>
        <begin position="1"/>
        <end position="19"/>
    </location>
</feature>
<dbReference type="EMBL" id="FXTB01000001">
    <property type="protein sequence ID" value="SMO45927.1"/>
    <property type="molecule type" value="Genomic_DNA"/>
</dbReference>
<evidence type="ECO:0000313" key="2">
    <source>
        <dbReference type="EMBL" id="SMO45927.1"/>
    </source>
</evidence>
<evidence type="ECO:0008006" key="4">
    <source>
        <dbReference type="Google" id="ProtNLM"/>
    </source>
</evidence>
<dbReference type="Pfam" id="PF13689">
    <property type="entry name" value="DUF4154"/>
    <property type="match status" value="1"/>
</dbReference>
<dbReference type="RefSeq" id="WP_142532227.1">
    <property type="nucleotide sequence ID" value="NZ_FXTB01000001.1"/>
</dbReference>
<proteinExistence type="predicted"/>
<accession>A0A521BFP9</accession>
<reference evidence="2 3" key="1">
    <citation type="submission" date="2017-05" db="EMBL/GenBank/DDBJ databases">
        <authorList>
            <person name="Varghese N."/>
            <person name="Submissions S."/>
        </authorList>
    </citation>
    <scope>NUCLEOTIDE SEQUENCE [LARGE SCALE GENOMIC DNA]</scope>
    <source>
        <strain evidence="2 3">DSM 27040</strain>
    </source>
</reference>
<sequence length="167" mass="18656">MKKPLITAFMIVLSLSLNGQEPMFKALFMFNFAKYIEWPNQDTEREFIIGVYGNDPIIEELNKLASSRKVNNKIIVVRHVSSPSEVPNANIIFLSGKASGNMKQLTSYFKGKPTLIITENTNYCARGAGINYVMQGGKLKFEIKKSNITSHGLNVDPKLISLGIEIN</sequence>